<dbReference type="InterPro" id="IPR016929">
    <property type="entry name" value="TsiT-like"/>
</dbReference>
<organism evidence="2 3">
    <name type="scientific">Paraburkholderia graminis</name>
    <dbReference type="NCBI Taxonomy" id="60548"/>
    <lineage>
        <taxon>Bacteria</taxon>
        <taxon>Pseudomonadati</taxon>
        <taxon>Pseudomonadota</taxon>
        <taxon>Betaproteobacteria</taxon>
        <taxon>Burkholderiales</taxon>
        <taxon>Burkholderiaceae</taxon>
        <taxon>Paraburkholderia</taxon>
    </lineage>
</organism>
<comment type="caution">
    <text evidence="2">The sequence shown here is derived from an EMBL/GenBank/DDBJ whole genome shotgun (WGS) entry which is preliminary data.</text>
</comment>
<dbReference type="PIRSF" id="PIRSF029636">
    <property type="entry name" value="UCP029636"/>
    <property type="match status" value="1"/>
</dbReference>
<dbReference type="EMBL" id="JAVIZN010000002">
    <property type="protein sequence ID" value="MDR6202861.1"/>
    <property type="molecule type" value="Genomic_DNA"/>
</dbReference>
<evidence type="ECO:0000313" key="3">
    <source>
        <dbReference type="Proteomes" id="UP001245184"/>
    </source>
</evidence>
<dbReference type="InterPro" id="IPR028969">
    <property type="entry name" value="Imm52"/>
</dbReference>
<reference evidence="2 3" key="1">
    <citation type="submission" date="2023-08" db="EMBL/GenBank/DDBJ databases">
        <title>Genome sequencing of plant associated microbes to promote plant fitness in Sorghum bicolor and Oryza sativa.</title>
        <authorList>
            <person name="Coleman-Derr D."/>
        </authorList>
    </citation>
    <scope>NUCLEOTIDE SEQUENCE [LARGE SCALE GENOMIC DNA]</scope>
    <source>
        <strain evidence="2 3">SLBN-33</strain>
    </source>
</reference>
<protein>
    <recommendedName>
        <fullName evidence="1">Immunity protein 52 domain-containing protein</fullName>
    </recommendedName>
</protein>
<feature type="domain" description="Immunity protein 52" evidence="1">
    <location>
        <begin position="22"/>
        <end position="235"/>
    </location>
</feature>
<dbReference type="AlphaFoldDB" id="A0ABD5CD90"/>
<name>A0ABD5CD90_9BURK</name>
<sequence>MEINALFRDASLPSHDSREMLARESRLVAALFAKQPLMAHANWRLTADSLEEARLYPAFDENGEPSTSALAVLTTRAGGKKRGVSHAAIWNDACDDDSAVISCQVSDAKVLPDRATLDIDTALAPESADDMARVVQAIVATFEPLVVEVTPKEYFERRVFDDKPGVGWMLYLPKVITVQQVPEARALISVPASGREQTGTIIVSVTDAVFSADNPEHVEVANRIEIRLVDLDLLPPYADI</sequence>
<evidence type="ECO:0000259" key="1">
    <source>
        <dbReference type="Pfam" id="PF15579"/>
    </source>
</evidence>
<gene>
    <name evidence="2" type="ORF">QF025_001581</name>
</gene>
<evidence type="ECO:0000313" key="2">
    <source>
        <dbReference type="EMBL" id="MDR6202861.1"/>
    </source>
</evidence>
<proteinExistence type="predicted"/>
<dbReference type="RefSeq" id="WP_029968052.1">
    <property type="nucleotide sequence ID" value="NZ_ATXV01000004.1"/>
</dbReference>
<accession>A0ABD5CD90</accession>
<dbReference type="Pfam" id="PF15579">
    <property type="entry name" value="Imm52"/>
    <property type="match status" value="1"/>
</dbReference>
<dbReference type="Proteomes" id="UP001245184">
    <property type="component" value="Unassembled WGS sequence"/>
</dbReference>